<comment type="catalytic activity">
    <reaction evidence="5">
        <text>2 a Fe(II)-siderophore + NADP(+) + H(+) = 2 a Fe(III)-siderophore + NADPH</text>
        <dbReference type="Rhea" id="RHEA:28795"/>
        <dbReference type="Rhea" id="RHEA-COMP:11342"/>
        <dbReference type="Rhea" id="RHEA-COMP:11344"/>
        <dbReference type="ChEBI" id="CHEBI:15378"/>
        <dbReference type="ChEBI" id="CHEBI:29033"/>
        <dbReference type="ChEBI" id="CHEBI:29034"/>
        <dbReference type="ChEBI" id="CHEBI:57783"/>
        <dbReference type="ChEBI" id="CHEBI:58349"/>
        <dbReference type="EC" id="1.16.1.9"/>
    </reaction>
</comment>
<dbReference type="Gene3D" id="3.40.50.80">
    <property type="entry name" value="Nucleotide-binding domain of ferredoxin-NADP reductase (FNR) module"/>
    <property type="match status" value="1"/>
</dbReference>
<dbReference type="GO" id="GO:0006879">
    <property type="term" value="P:intracellular iron ion homeostasis"/>
    <property type="evidence" value="ECO:0007669"/>
    <property type="project" value="TreeGrafter"/>
</dbReference>
<dbReference type="GO" id="GO:0052851">
    <property type="term" value="F:ferric-chelate reductase (NADPH) activity"/>
    <property type="evidence" value="ECO:0007669"/>
    <property type="project" value="UniProtKB-EC"/>
</dbReference>
<dbReference type="SUPFAM" id="SSF52343">
    <property type="entry name" value="Ferredoxin reductase-like, C-terminal NADP-linked domain"/>
    <property type="match status" value="1"/>
</dbReference>
<evidence type="ECO:0000313" key="7">
    <source>
        <dbReference type="EMBL" id="KAF2028956.1"/>
    </source>
</evidence>
<keyword evidence="4" id="KW-0472">Membrane</keyword>
<dbReference type="SUPFAM" id="SSF63380">
    <property type="entry name" value="Riboflavin synthase domain-like"/>
    <property type="match status" value="1"/>
</dbReference>
<comment type="subcellular location">
    <subcellularLocation>
        <location evidence="1">Cell membrane</location>
        <topology evidence="1">Multi-pass membrane protein</topology>
    </subcellularLocation>
</comment>
<accession>A0A9P4H985</accession>
<keyword evidence="4" id="KW-1003">Cell membrane</keyword>
<evidence type="ECO:0000259" key="6">
    <source>
        <dbReference type="Pfam" id="PF08022"/>
    </source>
</evidence>
<dbReference type="CDD" id="cd06186">
    <property type="entry name" value="NOX_Duox_like_FAD_NADP"/>
    <property type="match status" value="1"/>
</dbReference>
<reference evidence="7" key="1">
    <citation type="journal article" date="2020" name="Stud. Mycol.">
        <title>101 Dothideomycetes genomes: a test case for predicting lifestyles and emergence of pathogens.</title>
        <authorList>
            <person name="Haridas S."/>
            <person name="Albert R."/>
            <person name="Binder M."/>
            <person name="Bloem J."/>
            <person name="Labutti K."/>
            <person name="Salamov A."/>
            <person name="Andreopoulos B."/>
            <person name="Baker S."/>
            <person name="Barry K."/>
            <person name="Bills G."/>
            <person name="Bluhm B."/>
            <person name="Cannon C."/>
            <person name="Castanera R."/>
            <person name="Culley D."/>
            <person name="Daum C."/>
            <person name="Ezra D."/>
            <person name="Gonzalez J."/>
            <person name="Henrissat B."/>
            <person name="Kuo A."/>
            <person name="Liang C."/>
            <person name="Lipzen A."/>
            <person name="Lutzoni F."/>
            <person name="Magnuson J."/>
            <person name="Mondo S."/>
            <person name="Nolan M."/>
            <person name="Ohm R."/>
            <person name="Pangilinan J."/>
            <person name="Park H.-J."/>
            <person name="Ramirez L."/>
            <person name="Alfaro M."/>
            <person name="Sun H."/>
            <person name="Tritt A."/>
            <person name="Yoshinaga Y."/>
            <person name="Zwiers L.-H."/>
            <person name="Turgeon B."/>
            <person name="Goodwin S."/>
            <person name="Spatafora J."/>
            <person name="Crous P."/>
            <person name="Grigoriev I."/>
        </authorList>
    </citation>
    <scope>NUCLEOTIDE SEQUENCE</scope>
    <source>
        <strain evidence="7">CBS 110217</strain>
    </source>
</reference>
<dbReference type="InterPro" id="IPR017938">
    <property type="entry name" value="Riboflavin_synthase-like_b-brl"/>
</dbReference>
<dbReference type="PANTHER" id="PTHR32361">
    <property type="entry name" value="FERRIC/CUPRIC REDUCTASE TRANSMEMBRANE COMPONENT"/>
    <property type="match status" value="1"/>
</dbReference>
<dbReference type="PANTHER" id="PTHR32361:SF24">
    <property type="entry name" value="REDUCTASE, PUTATIVE (AFU_ORTHOLOGUE AFUA_3G10820)-RELATED"/>
    <property type="match status" value="1"/>
</dbReference>
<evidence type="ECO:0000256" key="4">
    <source>
        <dbReference type="ARBA" id="ARBA00022475"/>
    </source>
</evidence>
<dbReference type="InterPro" id="IPR051410">
    <property type="entry name" value="Ferric/Cupric_Reductase"/>
</dbReference>
<dbReference type="InterPro" id="IPR013112">
    <property type="entry name" value="FAD-bd_8"/>
</dbReference>
<dbReference type="InterPro" id="IPR039261">
    <property type="entry name" value="FNR_nucleotide-bd"/>
</dbReference>
<name>A0A9P4H985_9PLEO</name>
<evidence type="ECO:0000256" key="1">
    <source>
        <dbReference type="ARBA" id="ARBA00004651"/>
    </source>
</evidence>
<evidence type="ECO:0000256" key="3">
    <source>
        <dbReference type="ARBA" id="ARBA00022448"/>
    </source>
</evidence>
<dbReference type="OrthoDB" id="4494341at2759"/>
<feature type="domain" description="FAD-binding 8" evidence="6">
    <location>
        <begin position="152"/>
        <end position="223"/>
    </location>
</feature>
<keyword evidence="8" id="KW-1185">Reference proteome</keyword>
<dbReference type="GO" id="GO:0005886">
    <property type="term" value="C:plasma membrane"/>
    <property type="evidence" value="ECO:0007669"/>
    <property type="project" value="UniProtKB-SubCell"/>
</dbReference>
<proteinExistence type="predicted"/>
<comment type="caution">
    <text evidence="7">The sequence shown here is derived from an EMBL/GenBank/DDBJ whole genome shotgun (WGS) entry which is preliminary data.</text>
</comment>
<dbReference type="AlphaFoldDB" id="A0A9P4H985"/>
<evidence type="ECO:0000256" key="2">
    <source>
        <dbReference type="ARBA" id="ARBA00012668"/>
    </source>
</evidence>
<dbReference type="EC" id="1.16.1.9" evidence="2"/>
<protein>
    <recommendedName>
        <fullName evidence="2">ferric-chelate reductase (NADPH)</fullName>
        <ecNumber evidence="2">1.16.1.9</ecNumber>
    </recommendedName>
</protein>
<organism evidence="7 8">
    <name type="scientific">Setomelanomma holmii</name>
    <dbReference type="NCBI Taxonomy" id="210430"/>
    <lineage>
        <taxon>Eukaryota</taxon>
        <taxon>Fungi</taxon>
        <taxon>Dikarya</taxon>
        <taxon>Ascomycota</taxon>
        <taxon>Pezizomycotina</taxon>
        <taxon>Dothideomycetes</taxon>
        <taxon>Pleosporomycetidae</taxon>
        <taxon>Pleosporales</taxon>
        <taxon>Pleosporineae</taxon>
        <taxon>Phaeosphaeriaceae</taxon>
        <taxon>Setomelanomma</taxon>
    </lineage>
</organism>
<keyword evidence="3" id="KW-0813">Transport</keyword>
<dbReference type="GO" id="GO:0015677">
    <property type="term" value="P:copper ion import"/>
    <property type="evidence" value="ECO:0007669"/>
    <property type="project" value="TreeGrafter"/>
</dbReference>
<dbReference type="EMBL" id="ML978206">
    <property type="protein sequence ID" value="KAF2028956.1"/>
    <property type="molecule type" value="Genomic_DNA"/>
</dbReference>
<dbReference type="Proteomes" id="UP000799777">
    <property type="component" value="Unassembled WGS sequence"/>
</dbReference>
<evidence type="ECO:0000313" key="8">
    <source>
        <dbReference type="Proteomes" id="UP000799777"/>
    </source>
</evidence>
<dbReference type="GO" id="GO:0006826">
    <property type="term" value="P:iron ion transport"/>
    <property type="evidence" value="ECO:0007669"/>
    <property type="project" value="TreeGrafter"/>
</dbReference>
<gene>
    <name evidence="7" type="ORF">EK21DRAFT_90173</name>
</gene>
<dbReference type="Pfam" id="PF08022">
    <property type="entry name" value="FAD_binding_8"/>
    <property type="match status" value="1"/>
</dbReference>
<sequence>MIPLFFGGRRGLMNDRILRIQTSEQALVHRWMGRICVIQGIVHGIISISDHSPSIPQIIYIFEIFLKSHIISALGLIGLLWFHIPLRYHLSTICLGIASGLWMVQEIYWIACLGVQNIGSRSPRICDAVIYAGPNGSAEAMSLTVCLKGSPTITSGQFLYLTIPGLSRHHAGFAQAHPYAIAWAENSEVTMFIQRRNGFSNDLFNVPNIGASAIIADGPYGSPQQLHTYDKVLFIASGIGIAAHLVAIKRLLEAHEDRSAQARRVTLIWFLETSGIYLIRSGTSCFQLTEEVQEQLASRLLHQLLAIDKRQIFTLALYVPPRAPADDSDIVATERYFRTDQPLNLGWYIDKEASSEAGDMMVSVCGTPHFEDAFEPSGLAVEIAIHRLVFTIDRGYPGNGTMQIAAERNFHRYKKTALD</sequence>
<evidence type="ECO:0000256" key="5">
    <source>
        <dbReference type="ARBA" id="ARBA00048483"/>
    </source>
</evidence>